<accession>A0ABS5E764</accession>
<proteinExistence type="predicted"/>
<evidence type="ECO:0000313" key="4">
    <source>
        <dbReference type="Proteomes" id="UP000677812"/>
    </source>
</evidence>
<feature type="coiled-coil region" evidence="1">
    <location>
        <begin position="16"/>
        <end position="50"/>
    </location>
</feature>
<keyword evidence="1" id="KW-0175">Coiled coil</keyword>
<comment type="caution">
    <text evidence="3">The sequence shown here is derived from an EMBL/GenBank/DDBJ whole genome shotgun (WGS) entry which is preliminary data.</text>
</comment>
<evidence type="ECO:0000256" key="1">
    <source>
        <dbReference type="SAM" id="Coils"/>
    </source>
</evidence>
<sequence length="244" mass="28324">MPHPHIVENGDYKTRGERIQQLLTDERRKMRKLREKHTGLKNERDELREGAKFWNNNGSKADEKTEEMQELFEKIMRLAVYMAQRVLHALGVVKNPPDARQILTNAQRKDIEEHYKTDELSRAMAGIESKQKEGIYNAVRQRMEAEQLMLLKWESRPEKQEAEAETRKINVFSDLSKKHLSEQAQEAVQGLIERNDINGVLKRLAHENMLKMQEAKAKDAKQEQEATQEQGKPAKRTPATFGLG</sequence>
<dbReference type="RefSeq" id="WP_211681477.1">
    <property type="nucleotide sequence ID" value="NZ_JAGRQH010000003.1"/>
</dbReference>
<dbReference type="Proteomes" id="UP000677812">
    <property type="component" value="Unassembled WGS sequence"/>
</dbReference>
<gene>
    <name evidence="3" type="ORF">KB213_06715</name>
</gene>
<protein>
    <submittedName>
        <fullName evidence="3">Uncharacterized protein</fullName>
    </submittedName>
</protein>
<evidence type="ECO:0000313" key="3">
    <source>
        <dbReference type="EMBL" id="MBR0559745.1"/>
    </source>
</evidence>
<feature type="compositionally biased region" description="Basic and acidic residues" evidence="2">
    <location>
        <begin position="212"/>
        <end position="224"/>
    </location>
</feature>
<feature type="region of interest" description="Disordered" evidence="2">
    <location>
        <begin position="212"/>
        <end position="244"/>
    </location>
</feature>
<organism evidence="3 4">
    <name type="scientific">Neokomagataea anthophila</name>
    <dbReference type="NCBI Taxonomy" id="2826925"/>
    <lineage>
        <taxon>Bacteria</taxon>
        <taxon>Pseudomonadati</taxon>
        <taxon>Pseudomonadota</taxon>
        <taxon>Alphaproteobacteria</taxon>
        <taxon>Acetobacterales</taxon>
        <taxon>Acetobacteraceae</taxon>
        <taxon>Neokomagataea</taxon>
    </lineage>
</organism>
<reference evidence="3 4" key="1">
    <citation type="submission" date="2021-04" db="EMBL/GenBank/DDBJ databases">
        <title>The complete genome sequence of Neokomagataea sp. TBRC 2177.</title>
        <authorList>
            <person name="Charoenyingcharoen P."/>
            <person name="Yukphan P."/>
        </authorList>
    </citation>
    <scope>NUCLEOTIDE SEQUENCE [LARGE SCALE GENOMIC DNA]</scope>
    <source>
        <strain evidence="3 4">TBRC 2177</strain>
    </source>
</reference>
<dbReference type="EMBL" id="JAGRQH010000003">
    <property type="protein sequence ID" value="MBR0559745.1"/>
    <property type="molecule type" value="Genomic_DNA"/>
</dbReference>
<keyword evidence="4" id="KW-1185">Reference proteome</keyword>
<evidence type="ECO:0000256" key="2">
    <source>
        <dbReference type="SAM" id="MobiDB-lite"/>
    </source>
</evidence>
<name>A0ABS5E764_9PROT</name>